<name>A0A915HSV9_ROMCU</name>
<sequence length="72" mass="8266">MLSDYYNFTLTTRSLIKPTAYEHLQDGSEAMVNPFVIKMRQENLTNMKNPLSRRYAFAVYTTKAPRGVQCSG</sequence>
<protein>
    <submittedName>
        <fullName evidence="2">Uncharacterized protein</fullName>
    </submittedName>
</protein>
<accession>A0A915HSV9</accession>
<proteinExistence type="predicted"/>
<organism evidence="1 2">
    <name type="scientific">Romanomermis culicivorax</name>
    <name type="common">Nematode worm</name>
    <dbReference type="NCBI Taxonomy" id="13658"/>
    <lineage>
        <taxon>Eukaryota</taxon>
        <taxon>Metazoa</taxon>
        <taxon>Ecdysozoa</taxon>
        <taxon>Nematoda</taxon>
        <taxon>Enoplea</taxon>
        <taxon>Dorylaimia</taxon>
        <taxon>Mermithida</taxon>
        <taxon>Mermithoidea</taxon>
        <taxon>Mermithidae</taxon>
        <taxon>Romanomermis</taxon>
    </lineage>
</organism>
<reference evidence="2" key="1">
    <citation type="submission" date="2022-11" db="UniProtKB">
        <authorList>
            <consortium name="WormBaseParasite"/>
        </authorList>
    </citation>
    <scope>IDENTIFICATION</scope>
</reference>
<dbReference type="AlphaFoldDB" id="A0A915HSV9"/>
<evidence type="ECO:0000313" key="1">
    <source>
        <dbReference type="Proteomes" id="UP000887565"/>
    </source>
</evidence>
<keyword evidence="1" id="KW-1185">Reference proteome</keyword>
<dbReference type="Proteomes" id="UP000887565">
    <property type="component" value="Unplaced"/>
</dbReference>
<dbReference type="WBParaSite" id="nRc.2.0.1.t04467-RA">
    <property type="protein sequence ID" value="nRc.2.0.1.t04467-RA"/>
    <property type="gene ID" value="nRc.2.0.1.g04467"/>
</dbReference>
<evidence type="ECO:0000313" key="2">
    <source>
        <dbReference type="WBParaSite" id="nRc.2.0.1.t04467-RA"/>
    </source>
</evidence>